<sequence>MRHPPHRTQGESSPPGVPDQLPMDNTVGFYHEGVPDGMVMMGPGLQPEECYLVNSGFEDYPVPVFSGLITPPSMENEHEHQVPLQATSFAMARQQDWTPESDCSKVSDGYEFDDPFPCLDDREQWWDQENLRRLLDMNMHLLDCQSLVAQELTMLGNMDANVALNNLESASRNVLRYSQQFLEVVRVFVDGGLATMATVLPGSMAVNPFVPQIHTPVNSRRPSYVQQTPSSTIEPMLASGADTAMAPQISPVTSFTSTSSGQSSWQGTPFEDVQVSLILATINCYTCLVGSYHIILSYLLHELMAVVTPEQQNQSSPTFTGFAAAFAATAHIQQPDRDSQLRLIYHNCMGMLAQLELSLGLPEQHCVASWALSFPGVGHPHRHEGILSGPVAAVLIGTLINQKFGLCVNGLATGKNSMKEVISTINQFFDAGQPVTQVVSTIKP</sequence>
<dbReference type="Proteomes" id="UP000053095">
    <property type="component" value="Unassembled WGS sequence"/>
</dbReference>
<keyword evidence="3" id="KW-1185">Reference proteome</keyword>
<protein>
    <submittedName>
        <fullName evidence="2">Uncharacterized protein</fullName>
    </submittedName>
</protein>
<name>A0A6V8HA85_TALPI</name>
<dbReference type="AlphaFoldDB" id="A0A6V8HA85"/>
<organism evidence="2 3">
    <name type="scientific">Talaromyces pinophilus</name>
    <name type="common">Penicillium pinophilum</name>
    <dbReference type="NCBI Taxonomy" id="128442"/>
    <lineage>
        <taxon>Eukaryota</taxon>
        <taxon>Fungi</taxon>
        <taxon>Dikarya</taxon>
        <taxon>Ascomycota</taxon>
        <taxon>Pezizomycotina</taxon>
        <taxon>Eurotiomycetes</taxon>
        <taxon>Eurotiomycetidae</taxon>
        <taxon>Eurotiales</taxon>
        <taxon>Trichocomaceae</taxon>
        <taxon>Talaromyces</taxon>
        <taxon>Talaromyces sect. Talaromyces</taxon>
    </lineage>
</organism>
<feature type="region of interest" description="Disordered" evidence="1">
    <location>
        <begin position="1"/>
        <end position="25"/>
    </location>
</feature>
<accession>A0A6V8HA85</accession>
<evidence type="ECO:0000256" key="1">
    <source>
        <dbReference type="SAM" id="MobiDB-lite"/>
    </source>
</evidence>
<comment type="caution">
    <text evidence="2">The sequence shown here is derived from an EMBL/GenBank/DDBJ whole genome shotgun (WGS) entry which is preliminary data.</text>
</comment>
<proteinExistence type="predicted"/>
<dbReference type="EMBL" id="DF933818">
    <property type="protein sequence ID" value="GAM37034.1"/>
    <property type="molecule type" value="Genomic_DNA"/>
</dbReference>
<reference evidence="3" key="1">
    <citation type="journal article" date="2015" name="Genome Announc.">
        <title>Draft genome sequence of Talaromyces cellulolyticus strain Y-94, a source of lignocellulosic biomass-degrading enzymes.</title>
        <authorList>
            <person name="Fujii T."/>
            <person name="Koike H."/>
            <person name="Sawayama S."/>
            <person name="Yano S."/>
            <person name="Inoue H."/>
        </authorList>
    </citation>
    <scope>NUCLEOTIDE SEQUENCE [LARGE SCALE GENOMIC DNA]</scope>
    <source>
        <strain evidence="3">Y-94</strain>
    </source>
</reference>
<evidence type="ECO:0000313" key="2">
    <source>
        <dbReference type="EMBL" id="GAM37034.1"/>
    </source>
</evidence>
<evidence type="ECO:0000313" key="3">
    <source>
        <dbReference type="Proteomes" id="UP000053095"/>
    </source>
</evidence>
<gene>
    <name evidence="2" type="ORF">TCE0_022r06604</name>
</gene>